<proteinExistence type="predicted"/>
<accession>A0ABN6U5L2</accession>
<gene>
    <name evidence="1" type="ORF">IFM12276_35850</name>
</gene>
<protein>
    <recommendedName>
        <fullName evidence="3">Erythromycin esterase family protein</fullName>
    </recommendedName>
</protein>
<sequence length="410" mass="44081">MSHESHDAADAARWIRDFAHPLAPVGADGPLADLAALADRAGDAVVVGIGTTTRAGHELSATAHRLLRLSVETLGFRALALLDDESVVAAMDDYARTGAGDPRAILGEAWVPWRTAETLAVLEWARRFNVAHPHDPLRLFGLVPEAAKPSHYEHVARFVGTVAPHRIEDLRSAYDPIVTAHQVGEHIQRANGTHPGRPFSDHAAEALTLVESLPGAADAPGVLDAARLIVRYHANSTASGRRDFAAESADAARRIADWHDRTGQRVVFWEGVSNTAVARQLTVAAMAQSFPSTGFLLRQHFGSGYLSVAITFHHGSVRAGLAVPAPSADFVDSVLDQPGLGNYLLDLRTAPAGAVQRWLRRPGKLRLVIGTYDPTHDTDHHITGAGLGDWFDIVLRIRTITPTQSFAGGR</sequence>
<evidence type="ECO:0000313" key="1">
    <source>
        <dbReference type="EMBL" id="BDU00557.1"/>
    </source>
</evidence>
<keyword evidence="2" id="KW-1185">Reference proteome</keyword>
<dbReference type="InterPro" id="IPR007815">
    <property type="entry name" value="Emycin_Estase"/>
</dbReference>
<dbReference type="EMBL" id="AP026978">
    <property type="protein sequence ID" value="BDU00557.1"/>
    <property type="molecule type" value="Genomic_DNA"/>
</dbReference>
<dbReference type="Gene3D" id="3.30.1870.10">
    <property type="entry name" value="EreA-like, domain 2"/>
    <property type="match status" value="1"/>
</dbReference>
<dbReference type="RefSeq" id="WP_281873390.1">
    <property type="nucleotide sequence ID" value="NZ_AP026978.1"/>
</dbReference>
<dbReference type="Gene3D" id="1.20.1440.30">
    <property type="entry name" value="Biosynthetic Protein domain"/>
    <property type="match status" value="1"/>
</dbReference>
<dbReference type="Gene3D" id="3.40.1660.10">
    <property type="entry name" value="EreA-like (biosynthetic domain)"/>
    <property type="match status" value="1"/>
</dbReference>
<reference evidence="1 2" key="1">
    <citation type="submission" date="2022-11" db="EMBL/GenBank/DDBJ databases">
        <title>Genome Sequencing of Nocardia sp. ON39_IFM12276 and assembly.</title>
        <authorList>
            <person name="Shimojima M."/>
            <person name="Toyokawa M."/>
            <person name="Uesaka K."/>
        </authorList>
    </citation>
    <scope>NUCLEOTIDE SEQUENCE [LARGE SCALE GENOMIC DNA]</scope>
    <source>
        <strain evidence="1 2">IFM 12276</strain>
    </source>
</reference>
<dbReference type="SUPFAM" id="SSF159501">
    <property type="entry name" value="EreA/ChaN-like"/>
    <property type="match status" value="1"/>
</dbReference>
<name>A0ABN6U5L2_9NOCA</name>
<dbReference type="Proteomes" id="UP001317870">
    <property type="component" value="Chromosome"/>
</dbReference>
<evidence type="ECO:0000313" key="2">
    <source>
        <dbReference type="Proteomes" id="UP001317870"/>
    </source>
</evidence>
<dbReference type="Pfam" id="PF05139">
    <property type="entry name" value="Erythro_esteras"/>
    <property type="match status" value="1"/>
</dbReference>
<evidence type="ECO:0008006" key="3">
    <source>
        <dbReference type="Google" id="ProtNLM"/>
    </source>
</evidence>
<organism evidence="1 2">
    <name type="scientific">Nocardia sputorum</name>
    <dbReference type="NCBI Taxonomy" id="2984338"/>
    <lineage>
        <taxon>Bacteria</taxon>
        <taxon>Bacillati</taxon>
        <taxon>Actinomycetota</taxon>
        <taxon>Actinomycetes</taxon>
        <taxon>Mycobacteriales</taxon>
        <taxon>Nocardiaceae</taxon>
        <taxon>Nocardia</taxon>
    </lineage>
</organism>
<dbReference type="PANTHER" id="PTHR31299:SF0">
    <property type="entry name" value="ESTERASE, PUTATIVE (AFU_ORTHOLOGUE AFUA_1G05850)-RELATED"/>
    <property type="match status" value="1"/>
</dbReference>
<dbReference type="CDD" id="cd14728">
    <property type="entry name" value="Ere-like"/>
    <property type="match status" value="1"/>
</dbReference>
<dbReference type="InterPro" id="IPR052036">
    <property type="entry name" value="Hydrolase/PRTase-associated"/>
</dbReference>
<dbReference type="PANTHER" id="PTHR31299">
    <property type="entry name" value="ESTERASE, PUTATIVE (AFU_ORTHOLOGUE AFUA_1G05850)-RELATED"/>
    <property type="match status" value="1"/>
</dbReference>